<dbReference type="InterPro" id="IPR011110">
    <property type="entry name" value="Reg_prop"/>
</dbReference>
<dbReference type="Gene3D" id="3.30.565.10">
    <property type="entry name" value="Histidine kinase-like ATPase, C-terminal domain"/>
    <property type="match status" value="1"/>
</dbReference>
<dbReference type="InterPro" id="IPR013783">
    <property type="entry name" value="Ig-like_fold"/>
</dbReference>
<dbReference type="SUPFAM" id="SSF55874">
    <property type="entry name" value="ATPase domain of HSP90 chaperone/DNA topoisomerase II/histidine kinase"/>
    <property type="match status" value="1"/>
</dbReference>
<comment type="caution">
    <text evidence="11">The sequence shown here is derived from an EMBL/GenBank/DDBJ whole genome shotgun (WGS) entry which is preliminary data.</text>
</comment>
<evidence type="ECO:0000256" key="6">
    <source>
        <dbReference type="PROSITE-ProRule" id="PRU00169"/>
    </source>
</evidence>
<evidence type="ECO:0000313" key="12">
    <source>
        <dbReference type="Proteomes" id="UP001357452"/>
    </source>
</evidence>
<dbReference type="SMART" id="SM00387">
    <property type="entry name" value="HATPase_c"/>
    <property type="match status" value="1"/>
</dbReference>
<protein>
    <recommendedName>
        <fullName evidence="2">histidine kinase</fullName>
        <ecNumber evidence="2">2.7.13.3</ecNumber>
    </recommendedName>
</protein>
<evidence type="ECO:0000256" key="1">
    <source>
        <dbReference type="ARBA" id="ARBA00000085"/>
    </source>
</evidence>
<dbReference type="PANTHER" id="PTHR43547:SF2">
    <property type="entry name" value="HYBRID SIGNAL TRANSDUCTION HISTIDINE KINASE C"/>
    <property type="match status" value="1"/>
</dbReference>
<evidence type="ECO:0000313" key="11">
    <source>
        <dbReference type="EMBL" id="MEE6187586.1"/>
    </source>
</evidence>
<dbReference type="SUPFAM" id="SSF52172">
    <property type="entry name" value="CheY-like"/>
    <property type="match status" value="1"/>
</dbReference>
<feature type="chain" id="PRO_5046355415" description="histidine kinase" evidence="7">
    <location>
        <begin position="22"/>
        <end position="1370"/>
    </location>
</feature>
<dbReference type="RefSeq" id="WP_330974995.1">
    <property type="nucleotide sequence ID" value="NZ_JAZGLY010000005.1"/>
</dbReference>
<evidence type="ECO:0000256" key="7">
    <source>
        <dbReference type="SAM" id="SignalP"/>
    </source>
</evidence>
<dbReference type="EC" id="2.7.13.3" evidence="2"/>
<dbReference type="Pfam" id="PF02518">
    <property type="entry name" value="HATPase_c"/>
    <property type="match status" value="1"/>
</dbReference>
<dbReference type="CDD" id="cd17574">
    <property type="entry name" value="REC_OmpR"/>
    <property type="match status" value="1"/>
</dbReference>
<dbReference type="SUPFAM" id="SSF46689">
    <property type="entry name" value="Homeodomain-like"/>
    <property type="match status" value="1"/>
</dbReference>
<dbReference type="PANTHER" id="PTHR43547">
    <property type="entry name" value="TWO-COMPONENT HISTIDINE KINASE"/>
    <property type="match status" value="1"/>
</dbReference>
<keyword evidence="12" id="KW-1185">Reference proteome</keyword>
<dbReference type="PROSITE" id="PS50110">
    <property type="entry name" value="RESPONSE_REGULATORY"/>
    <property type="match status" value="1"/>
</dbReference>
<evidence type="ECO:0000259" key="10">
    <source>
        <dbReference type="PROSITE" id="PS50110"/>
    </source>
</evidence>
<keyword evidence="4" id="KW-0805">Transcription regulation</keyword>
<dbReference type="SMART" id="SM00342">
    <property type="entry name" value="HTH_ARAC"/>
    <property type="match status" value="1"/>
</dbReference>
<dbReference type="Pfam" id="PF00512">
    <property type="entry name" value="HisKA"/>
    <property type="match status" value="1"/>
</dbReference>
<feature type="domain" description="Histidine kinase" evidence="9">
    <location>
        <begin position="844"/>
        <end position="1067"/>
    </location>
</feature>
<dbReference type="Gene3D" id="2.60.40.10">
    <property type="entry name" value="Immunoglobulins"/>
    <property type="match status" value="1"/>
</dbReference>
<dbReference type="Gene3D" id="1.10.10.60">
    <property type="entry name" value="Homeodomain-like"/>
    <property type="match status" value="1"/>
</dbReference>
<dbReference type="InterPro" id="IPR018060">
    <property type="entry name" value="HTH_AraC"/>
</dbReference>
<dbReference type="CDD" id="cd00082">
    <property type="entry name" value="HisKA"/>
    <property type="match status" value="1"/>
</dbReference>
<dbReference type="InterPro" id="IPR005467">
    <property type="entry name" value="His_kinase_dom"/>
</dbReference>
<dbReference type="PROSITE" id="PS50109">
    <property type="entry name" value="HIS_KIN"/>
    <property type="match status" value="1"/>
</dbReference>
<dbReference type="Pfam" id="PF07495">
    <property type="entry name" value="Y_Y_Y"/>
    <property type="match status" value="1"/>
</dbReference>
<feature type="modified residue" description="4-aspartylphosphate" evidence="6">
    <location>
        <position position="1166"/>
    </location>
</feature>
<dbReference type="InterPro" id="IPR011006">
    <property type="entry name" value="CheY-like_superfamily"/>
</dbReference>
<evidence type="ECO:0000256" key="2">
    <source>
        <dbReference type="ARBA" id="ARBA00012438"/>
    </source>
</evidence>
<dbReference type="InterPro" id="IPR036097">
    <property type="entry name" value="HisK_dim/P_sf"/>
</dbReference>
<dbReference type="Gene3D" id="2.130.10.10">
    <property type="entry name" value="YVTN repeat-like/Quinoprotein amine dehydrogenase"/>
    <property type="match status" value="3"/>
</dbReference>
<comment type="catalytic activity">
    <reaction evidence="1">
        <text>ATP + protein L-histidine = ADP + protein N-phospho-L-histidine.</text>
        <dbReference type="EC" id="2.7.13.3"/>
    </reaction>
</comment>
<evidence type="ECO:0000259" key="8">
    <source>
        <dbReference type="PROSITE" id="PS01124"/>
    </source>
</evidence>
<dbReference type="Pfam" id="PF12833">
    <property type="entry name" value="HTH_18"/>
    <property type="match status" value="1"/>
</dbReference>
<evidence type="ECO:0000256" key="5">
    <source>
        <dbReference type="ARBA" id="ARBA00023163"/>
    </source>
</evidence>
<sequence>MRKRCFWVMVICLCTFTLTYAHNPVFNIEQYDNRNGLSNSAINHLFIDRDRILWIGTWDGLNYYDGSSFQHVNYARPENHSGISHNVIQYVQEDASNNIWITTIGGISRLNKTTGVIYNYFYNTNPNESLSEHEYGLAVNRENNLIYAYSPRQGLLFYDNQKLEFIPIKVPVHYGKPVKLLTQGSHLYLLNTEGTLHTFAINNHQLQHKHVLSGIKNCFIVENKLFVTDANKFLNIYHNDVLLQKLIIPDYINAIGYYKQHYLFSWAEKGFAVYDSTFRASSYMNDLTRTYSEIKITAFGSNKDGSLWIGTDGNGILKITPRSQAFGLISFTNLNIPYNVPVRTFCQQDNDLWVGTKGKGIIVLKDFATSPTLQQSAYKTFSYPSELDNNSVYALKASRYYPLIYIGSDALGLGIFHKPSNRFYKWKDIEGHEQIGSFGSVYTIFEDTDSSLWLGTSGYGLIHIKFNIQHSKISIARYEKFVANGSEKGPINNIIYTIADGGNDYLWIGCRYGGLNLFHKQRKLFKEFTRVPEDKALSNNDVLYVYNDSKGNIWVGTSYGLNLLKNAQTLRDRAEIIRLGKEEGLPNNTIHGITEDAQGNIWISTNKGIAKITQLGKIIITYQESDGLQSSEFSDGSVWKNENNRIFFGGIAGFNNFDPAEIHSDPFLPNLLINNLILGGVADNPHKLLVIPPKTTFGFISQQLERKSNYFELSLKPINFDKAEKCAISYQLVGYDKSWHTEKGTVKITYSNLPVGSYKLRVKWSNGENTWSEEKEILQLTVKQYWWLTNWALLLYSIVVAAIVYTIYKYRRDSIAEKHKLEKEKLERAKEEEIHQNRISFFTNIAHELQTPLTIIMGCFDRILDKKNDTGADSNEHRKNLFYKNLIQQQTAKLTYLLQQLFEFRKIETPYFQKDIHYIDITALLKNLAEPFVPISDNKQLHYEYHIEENIQGGLDKDKIEKIVFNLLSNAFKYTPDHESIRFEASKINKQLHISVFNSGIQLHNEQVQKLFDLFYTSYDRKNHTDRFGTGIGLAFTKQLVDLMEGSIRVYNKEDGVCFEVNLPIQEADHIHLLSDNVQPSYLYNILTRSQKQLHYQPPTSINKNTVLNTIVEEDKDTIIIVEDEAEIRYLLRDILKEHYHIYEAENGSEGLHLIHQYRPALVISDVVMSQMDGLELCNIIKNTNAICHIPVILLSAKSTDEQQLQGYDAGADAYIPKPFNPKHLLIRVKKLIEYRKKVHAVLKENNLGADIKTLGLQNEDEAFLMKVYEIIQDHLIDPDLNAQFLEKKLCMSRMQLYRKLKSLSNMTPNEFIKNVRLTTAAKLLQTTKLPVADIFYQTGFNNQSYFFREFKKKYQLSPNEYREKFLNKA</sequence>
<feature type="domain" description="HTH araC/xylS-type" evidence="8">
    <location>
        <begin position="1266"/>
        <end position="1365"/>
    </location>
</feature>
<dbReference type="Pfam" id="PF00072">
    <property type="entry name" value="Response_reg"/>
    <property type="match status" value="1"/>
</dbReference>
<dbReference type="InterPro" id="IPR003661">
    <property type="entry name" value="HisK_dim/P_dom"/>
</dbReference>
<name>A0ABU7RHU3_9BACT</name>
<dbReference type="InterPro" id="IPR001789">
    <property type="entry name" value="Sig_transdc_resp-reg_receiver"/>
</dbReference>
<evidence type="ECO:0000256" key="4">
    <source>
        <dbReference type="ARBA" id="ARBA00023015"/>
    </source>
</evidence>
<evidence type="ECO:0000259" key="9">
    <source>
        <dbReference type="PROSITE" id="PS50109"/>
    </source>
</evidence>
<gene>
    <name evidence="11" type="ORF">V2H41_09900</name>
</gene>
<dbReference type="InterPro" id="IPR003594">
    <property type="entry name" value="HATPase_dom"/>
</dbReference>
<proteinExistence type="predicted"/>
<feature type="signal peptide" evidence="7">
    <location>
        <begin position="1"/>
        <end position="21"/>
    </location>
</feature>
<evidence type="ECO:0000256" key="3">
    <source>
        <dbReference type="ARBA" id="ARBA00022553"/>
    </source>
</evidence>
<dbReference type="SUPFAM" id="SSF47384">
    <property type="entry name" value="Homodimeric domain of signal transducing histidine kinase"/>
    <property type="match status" value="1"/>
</dbReference>
<dbReference type="SMART" id="SM00448">
    <property type="entry name" value="REC"/>
    <property type="match status" value="1"/>
</dbReference>
<reference evidence="11 12" key="1">
    <citation type="submission" date="2024-01" db="EMBL/GenBank/DDBJ databases">
        <title>Niabella digestum sp. nov., isolated from waste digestion system.</title>
        <authorList>
            <person name="Zhang L."/>
        </authorList>
    </citation>
    <scope>NUCLEOTIDE SEQUENCE [LARGE SCALE GENOMIC DNA]</scope>
    <source>
        <strain evidence="11 12">A18</strain>
    </source>
</reference>
<organism evidence="11 12">
    <name type="scientific">Niabella digestorum</name>
    <dbReference type="NCBI Taxonomy" id="3117701"/>
    <lineage>
        <taxon>Bacteria</taxon>
        <taxon>Pseudomonadati</taxon>
        <taxon>Bacteroidota</taxon>
        <taxon>Chitinophagia</taxon>
        <taxon>Chitinophagales</taxon>
        <taxon>Chitinophagaceae</taxon>
        <taxon>Niabella</taxon>
    </lineage>
</organism>
<accession>A0ABU7RHU3</accession>
<keyword evidence="3 6" id="KW-0597">Phosphoprotein</keyword>
<dbReference type="Gene3D" id="1.10.287.130">
    <property type="match status" value="1"/>
</dbReference>
<keyword evidence="7" id="KW-0732">Signal</keyword>
<dbReference type="InterPro" id="IPR015943">
    <property type="entry name" value="WD40/YVTN_repeat-like_dom_sf"/>
</dbReference>
<dbReference type="InterPro" id="IPR011123">
    <property type="entry name" value="Y_Y_Y"/>
</dbReference>
<dbReference type="SMART" id="SM00388">
    <property type="entry name" value="HisKA"/>
    <property type="match status" value="1"/>
</dbReference>
<dbReference type="InterPro" id="IPR009057">
    <property type="entry name" value="Homeodomain-like_sf"/>
</dbReference>
<dbReference type="Proteomes" id="UP001357452">
    <property type="component" value="Unassembled WGS sequence"/>
</dbReference>
<dbReference type="SUPFAM" id="SSF63829">
    <property type="entry name" value="Calcium-dependent phosphotriesterase"/>
    <property type="match status" value="3"/>
</dbReference>
<keyword evidence="5" id="KW-0804">Transcription</keyword>
<dbReference type="InterPro" id="IPR036890">
    <property type="entry name" value="HATPase_C_sf"/>
</dbReference>
<dbReference type="EMBL" id="JAZGLY010000005">
    <property type="protein sequence ID" value="MEE6187586.1"/>
    <property type="molecule type" value="Genomic_DNA"/>
</dbReference>
<dbReference type="PROSITE" id="PS01124">
    <property type="entry name" value="HTH_ARAC_FAMILY_2"/>
    <property type="match status" value="1"/>
</dbReference>
<dbReference type="Pfam" id="PF07494">
    <property type="entry name" value="Reg_prop"/>
    <property type="match status" value="3"/>
</dbReference>
<feature type="domain" description="Response regulatory" evidence="10">
    <location>
        <begin position="1118"/>
        <end position="1233"/>
    </location>
</feature>
<dbReference type="Gene3D" id="3.40.50.2300">
    <property type="match status" value="1"/>
</dbReference>